<name>A0A2M7GA85_9BACT</name>
<feature type="compositionally biased region" description="Polar residues" evidence="2">
    <location>
        <begin position="38"/>
        <end position="50"/>
    </location>
</feature>
<comment type="caution">
    <text evidence="3">The sequence shown here is derived from an EMBL/GenBank/DDBJ whole genome shotgun (WGS) entry which is preliminary data.</text>
</comment>
<evidence type="ECO:0000256" key="1">
    <source>
        <dbReference type="ARBA" id="ARBA00022801"/>
    </source>
</evidence>
<organism evidence="3 4">
    <name type="scientific">bacterium (Candidatus Blackallbacteria) CG17_big_fil_post_rev_8_21_14_2_50_48_46</name>
    <dbReference type="NCBI Taxonomy" id="2014261"/>
    <lineage>
        <taxon>Bacteria</taxon>
        <taxon>Candidatus Blackallbacteria</taxon>
    </lineage>
</organism>
<evidence type="ECO:0000256" key="2">
    <source>
        <dbReference type="SAM" id="MobiDB-lite"/>
    </source>
</evidence>
<dbReference type="Proteomes" id="UP000231019">
    <property type="component" value="Unassembled WGS sequence"/>
</dbReference>
<dbReference type="PANTHER" id="PTHR31377:SF0">
    <property type="entry name" value="AGMATINE DEIMINASE-RELATED"/>
    <property type="match status" value="1"/>
</dbReference>
<dbReference type="GO" id="GO:0004668">
    <property type="term" value="F:protein-arginine deiminase activity"/>
    <property type="evidence" value="ECO:0007669"/>
    <property type="project" value="InterPro"/>
</dbReference>
<dbReference type="PANTHER" id="PTHR31377">
    <property type="entry name" value="AGMATINE DEIMINASE-RELATED"/>
    <property type="match status" value="1"/>
</dbReference>
<gene>
    <name evidence="3" type="ORF">COW36_03255</name>
</gene>
<accession>A0A2M7GA85</accession>
<dbReference type="Gene3D" id="3.75.10.10">
    <property type="entry name" value="L-arginine/glycine Amidinotransferase, Chain A"/>
    <property type="match status" value="1"/>
</dbReference>
<dbReference type="AlphaFoldDB" id="A0A2M7GA85"/>
<sequence length="460" mass="50975">MPHVANAYFTSQTKRFLMGLSALSLLVACQIPLAPLQNSNSNPPLSTQSRPIRPPQGRLHCPPGRANCRPQAFNLPNQDQFILPPEYKPTQAVMISDRLMADMSGRPLVQALIQANAHVWMLGTDQTLYNQTKQIIQSTLSPLGLPLAAQIYQLPVATDSIWSRDYGPLTTLPTAAYTGPKLDYKLMNSFYYPDRRSDDRVPALLSRILNSPLGPLTEKTVFTSQLSLALEGGNLMCTEQDCFSSQSVIDRNLGQSFRNGRTLNTEEDIKAEFKSQIQQTTHFVPALPTESTGHIDMWAKFLNQNTLLIGQLSDQSIQLAPAEYQAQLKDIQAFLEMQASGKDSNGQVVPESLYQQALASNAQLKVVRIPMPLPLQEYQGASLFRSYTNALIVNNHALIPQYRSLPNNQAYPDNALLQGYEQAVSQAYQAAGYQVKWIPSDTWIVSGGAVHCVTMQIPQV</sequence>
<dbReference type="Pfam" id="PF04371">
    <property type="entry name" value="PAD_porph"/>
    <property type="match status" value="1"/>
</dbReference>
<dbReference type="GO" id="GO:0009446">
    <property type="term" value="P:putrescine biosynthetic process"/>
    <property type="evidence" value="ECO:0007669"/>
    <property type="project" value="InterPro"/>
</dbReference>
<proteinExistence type="predicted"/>
<keyword evidence="1" id="KW-0378">Hydrolase</keyword>
<reference evidence="3 4" key="1">
    <citation type="submission" date="2017-09" db="EMBL/GenBank/DDBJ databases">
        <title>Depth-based differentiation of microbial function through sediment-hosted aquifers and enrichment of novel symbionts in the deep terrestrial subsurface.</title>
        <authorList>
            <person name="Probst A.J."/>
            <person name="Ladd B."/>
            <person name="Jarett J.K."/>
            <person name="Geller-Mcgrath D.E."/>
            <person name="Sieber C.M."/>
            <person name="Emerson J.B."/>
            <person name="Anantharaman K."/>
            <person name="Thomas B.C."/>
            <person name="Malmstrom R."/>
            <person name="Stieglmeier M."/>
            <person name="Klingl A."/>
            <person name="Woyke T."/>
            <person name="Ryan C.M."/>
            <person name="Banfield J.F."/>
        </authorList>
    </citation>
    <scope>NUCLEOTIDE SEQUENCE [LARGE SCALE GENOMIC DNA]</scope>
    <source>
        <strain evidence="3">CG17_big_fil_post_rev_8_21_14_2_50_48_46</strain>
    </source>
</reference>
<dbReference type="EMBL" id="PFFQ01000009">
    <property type="protein sequence ID" value="PIW18808.1"/>
    <property type="molecule type" value="Genomic_DNA"/>
</dbReference>
<evidence type="ECO:0000313" key="3">
    <source>
        <dbReference type="EMBL" id="PIW18808.1"/>
    </source>
</evidence>
<dbReference type="SUPFAM" id="SSF55909">
    <property type="entry name" value="Pentein"/>
    <property type="match status" value="1"/>
</dbReference>
<protein>
    <recommendedName>
        <fullName evidence="5">Agmatine deiminase</fullName>
    </recommendedName>
</protein>
<evidence type="ECO:0000313" key="4">
    <source>
        <dbReference type="Proteomes" id="UP000231019"/>
    </source>
</evidence>
<evidence type="ECO:0008006" key="5">
    <source>
        <dbReference type="Google" id="ProtNLM"/>
    </source>
</evidence>
<dbReference type="GO" id="GO:0047632">
    <property type="term" value="F:agmatine deiminase activity"/>
    <property type="evidence" value="ECO:0007669"/>
    <property type="project" value="TreeGrafter"/>
</dbReference>
<feature type="region of interest" description="Disordered" evidence="2">
    <location>
        <begin position="38"/>
        <end position="58"/>
    </location>
</feature>
<dbReference type="InterPro" id="IPR007466">
    <property type="entry name" value="Peptidyl-Arg-deiminase_porph"/>
</dbReference>